<dbReference type="GO" id="GO:0010185">
    <property type="term" value="P:regulation of cellular defense response"/>
    <property type="evidence" value="ECO:0007669"/>
    <property type="project" value="UniProtKB-ARBA"/>
</dbReference>
<dbReference type="InterPro" id="IPR051941">
    <property type="entry name" value="BG_Antigen-Binding_Lectin"/>
</dbReference>
<keyword evidence="7" id="KW-1015">Disulfide bond</keyword>
<comment type="subunit">
    <text evidence="3">Homotrimer.</text>
</comment>
<dbReference type="InterPro" id="IPR006585">
    <property type="entry name" value="FTP1"/>
</dbReference>
<evidence type="ECO:0000259" key="8">
    <source>
        <dbReference type="SMART" id="SM00607"/>
    </source>
</evidence>
<dbReference type="PANTHER" id="PTHR45713:SF15">
    <property type="entry name" value="F5_8 TYPE C DOMAIN-CONTAINING PROTEIN"/>
    <property type="match status" value="1"/>
</dbReference>
<feature type="domain" description="Fucolectin tachylectin-4 pentraxin-1" evidence="8">
    <location>
        <begin position="17"/>
        <end position="153"/>
    </location>
</feature>
<dbReference type="Ensembl" id="ENSPRET00000020945.1">
    <property type="protein sequence ID" value="ENSPREP00000020724.1"/>
    <property type="gene ID" value="ENSPREG00000014020.1"/>
</dbReference>
<dbReference type="GO" id="GO:0001868">
    <property type="term" value="P:regulation of complement activation, lectin pathway"/>
    <property type="evidence" value="ECO:0007669"/>
    <property type="project" value="UniProtKB-ARBA"/>
</dbReference>
<reference evidence="9" key="3">
    <citation type="submission" date="2025-09" db="UniProtKB">
        <authorList>
            <consortium name="Ensembl"/>
        </authorList>
    </citation>
    <scope>IDENTIFICATION</scope>
    <source>
        <strain evidence="9">Guanapo</strain>
    </source>
</reference>
<dbReference type="InterPro" id="IPR008979">
    <property type="entry name" value="Galactose-bd-like_sf"/>
</dbReference>
<dbReference type="Pfam" id="PF22633">
    <property type="entry name" value="F5_F8_type_C_2"/>
    <property type="match status" value="1"/>
</dbReference>
<dbReference type="Bgee" id="ENSPREG00000014020">
    <property type="expression patterns" value="Expressed in caudal fin"/>
</dbReference>
<evidence type="ECO:0000256" key="5">
    <source>
        <dbReference type="ARBA" id="ARBA00022734"/>
    </source>
</evidence>
<evidence type="ECO:0000313" key="9">
    <source>
        <dbReference type="Ensembl" id="ENSPREP00000020724.1"/>
    </source>
</evidence>
<evidence type="ECO:0000256" key="2">
    <source>
        <dbReference type="ARBA" id="ARBA00010147"/>
    </source>
</evidence>
<comment type="similarity">
    <text evidence="2">Belongs to the fucolectin family.</text>
</comment>
<evidence type="ECO:0000256" key="7">
    <source>
        <dbReference type="ARBA" id="ARBA00023157"/>
    </source>
</evidence>
<proteinExistence type="inferred from homology"/>
<evidence type="ECO:0000256" key="6">
    <source>
        <dbReference type="ARBA" id="ARBA00022837"/>
    </source>
</evidence>
<comment type="function">
    <text evidence="1">Acts as a defensive agent. Recognizes blood group fucosylated oligosaccharides including A, B, H and Lewis B-type antigens. Does not recognize Lewis A antigen and has low affinity for monovalent haptens.</text>
</comment>
<dbReference type="GO" id="GO:0046872">
    <property type="term" value="F:metal ion binding"/>
    <property type="evidence" value="ECO:0007669"/>
    <property type="project" value="UniProtKB-KW"/>
</dbReference>
<accession>A0A3P9PG01</accession>
<sequence length="159" mass="18225">MLLFCNLKVSSTENCNTPNIKLTDKKVYQSTTFKGFLTEYRTDRVFDGDRSTCSCTEYLTNSWWTVDLQGVYSITCISIYNYDYYWTDISGAKIYIGNSRQNNGTNNKLVQNITNFEKGHINVYEFSPSVSGRYVTVIRPETNYMALCHVNITGTKMGT</sequence>
<evidence type="ECO:0000256" key="1">
    <source>
        <dbReference type="ARBA" id="ARBA00002219"/>
    </source>
</evidence>
<reference evidence="9" key="2">
    <citation type="submission" date="2025-08" db="UniProtKB">
        <authorList>
            <consortium name="Ensembl"/>
        </authorList>
    </citation>
    <scope>IDENTIFICATION</scope>
    <source>
        <strain evidence="9">Guanapo</strain>
    </source>
</reference>
<keyword evidence="6" id="KW-0106">Calcium</keyword>
<organism evidence="9 10">
    <name type="scientific">Poecilia reticulata</name>
    <name type="common">Guppy</name>
    <name type="synonym">Acanthophacelus reticulatus</name>
    <dbReference type="NCBI Taxonomy" id="8081"/>
    <lineage>
        <taxon>Eukaryota</taxon>
        <taxon>Metazoa</taxon>
        <taxon>Chordata</taxon>
        <taxon>Craniata</taxon>
        <taxon>Vertebrata</taxon>
        <taxon>Euteleostomi</taxon>
        <taxon>Actinopterygii</taxon>
        <taxon>Neopterygii</taxon>
        <taxon>Teleostei</taxon>
        <taxon>Neoteleostei</taxon>
        <taxon>Acanthomorphata</taxon>
        <taxon>Ovalentaria</taxon>
        <taxon>Atherinomorphae</taxon>
        <taxon>Cyprinodontiformes</taxon>
        <taxon>Poeciliidae</taxon>
        <taxon>Poeciliinae</taxon>
        <taxon>Poecilia</taxon>
    </lineage>
</organism>
<dbReference type="GO" id="GO:0042806">
    <property type="term" value="F:fucose binding"/>
    <property type="evidence" value="ECO:0007669"/>
    <property type="project" value="UniProtKB-ARBA"/>
</dbReference>
<dbReference type="Gene3D" id="2.60.120.260">
    <property type="entry name" value="Galactose-binding domain-like"/>
    <property type="match status" value="1"/>
</dbReference>
<keyword evidence="10" id="KW-1185">Reference proteome</keyword>
<dbReference type="GeneTree" id="ENSGT00940000172126"/>
<dbReference type="PANTHER" id="PTHR45713">
    <property type="entry name" value="FTP DOMAIN-CONTAINING PROTEIN"/>
    <property type="match status" value="1"/>
</dbReference>
<name>A0A3P9PG01_POERE</name>
<evidence type="ECO:0000256" key="4">
    <source>
        <dbReference type="ARBA" id="ARBA00022723"/>
    </source>
</evidence>
<reference evidence="10" key="1">
    <citation type="submission" date="2013-11" db="EMBL/GenBank/DDBJ databases">
        <title>The genomic landscape of the Guanapo guppy.</title>
        <authorList>
            <person name="Kuenstner A."/>
            <person name="Dreyer C."/>
        </authorList>
    </citation>
    <scope>NUCLEOTIDE SEQUENCE</scope>
    <source>
        <strain evidence="10">Guanapo</strain>
    </source>
</reference>
<protein>
    <recommendedName>
        <fullName evidence="8">Fucolectin tachylectin-4 pentraxin-1 domain-containing protein</fullName>
    </recommendedName>
</protein>
<dbReference type="SUPFAM" id="SSF49785">
    <property type="entry name" value="Galactose-binding domain-like"/>
    <property type="match status" value="1"/>
</dbReference>
<evidence type="ECO:0000256" key="3">
    <source>
        <dbReference type="ARBA" id="ARBA00011233"/>
    </source>
</evidence>
<keyword evidence="5" id="KW-0430">Lectin</keyword>
<evidence type="ECO:0000313" key="10">
    <source>
        <dbReference type="Proteomes" id="UP000242638"/>
    </source>
</evidence>
<dbReference type="AlphaFoldDB" id="A0A3P9PG01"/>
<dbReference type="SMART" id="SM00607">
    <property type="entry name" value="FTP"/>
    <property type="match status" value="1"/>
</dbReference>
<keyword evidence="4" id="KW-0479">Metal-binding</keyword>
<dbReference type="OMA" id="NITCICQ"/>
<dbReference type="Proteomes" id="UP000242638">
    <property type="component" value="Unassembled WGS sequence"/>
</dbReference>